<gene>
    <name evidence="1" type="ORF">J1N35_024569</name>
</gene>
<proteinExistence type="predicted"/>
<sequence>MVQHPSVCEIKLPNFAFDFEIVEGEKRLNDTKEGLLLPLHMLEASFHIPLHPFFYTGTTGPFDVQNVNFNSLSNVIDADLCFYTFPPSGKKREYFVEEWKMSKKLFLSVDLAEPAKERIANIVKSITEGHKDLEDTATTMEVTTIEN</sequence>
<protein>
    <submittedName>
        <fullName evidence="1">Uncharacterized protein</fullName>
    </submittedName>
</protein>
<evidence type="ECO:0000313" key="1">
    <source>
        <dbReference type="EMBL" id="KAH1072241.1"/>
    </source>
</evidence>
<comment type="caution">
    <text evidence="1">The sequence shown here is derived from an EMBL/GenBank/DDBJ whole genome shotgun (WGS) entry which is preliminary data.</text>
</comment>
<dbReference type="AlphaFoldDB" id="A0A9D3ZWV0"/>
<name>A0A9D3ZWV0_9ROSI</name>
<keyword evidence="2" id="KW-1185">Reference proteome</keyword>
<reference evidence="1 2" key="1">
    <citation type="journal article" date="2021" name="Plant Biotechnol. J.">
        <title>Multi-omics assisted identification of the key and species-specific regulatory components of drought-tolerant mechanisms in Gossypium stocksii.</title>
        <authorList>
            <person name="Yu D."/>
            <person name="Ke L."/>
            <person name="Zhang D."/>
            <person name="Wu Y."/>
            <person name="Sun Y."/>
            <person name="Mei J."/>
            <person name="Sun J."/>
            <person name="Sun Y."/>
        </authorList>
    </citation>
    <scope>NUCLEOTIDE SEQUENCE [LARGE SCALE GENOMIC DNA]</scope>
    <source>
        <strain evidence="2">cv. E1</strain>
        <tissue evidence="1">Leaf</tissue>
    </source>
</reference>
<dbReference type="Proteomes" id="UP000828251">
    <property type="component" value="Unassembled WGS sequence"/>
</dbReference>
<dbReference type="EMBL" id="JAIQCV010000008">
    <property type="protein sequence ID" value="KAH1072241.1"/>
    <property type="molecule type" value="Genomic_DNA"/>
</dbReference>
<organism evidence="1 2">
    <name type="scientific">Gossypium stocksii</name>
    <dbReference type="NCBI Taxonomy" id="47602"/>
    <lineage>
        <taxon>Eukaryota</taxon>
        <taxon>Viridiplantae</taxon>
        <taxon>Streptophyta</taxon>
        <taxon>Embryophyta</taxon>
        <taxon>Tracheophyta</taxon>
        <taxon>Spermatophyta</taxon>
        <taxon>Magnoliopsida</taxon>
        <taxon>eudicotyledons</taxon>
        <taxon>Gunneridae</taxon>
        <taxon>Pentapetalae</taxon>
        <taxon>rosids</taxon>
        <taxon>malvids</taxon>
        <taxon>Malvales</taxon>
        <taxon>Malvaceae</taxon>
        <taxon>Malvoideae</taxon>
        <taxon>Gossypium</taxon>
    </lineage>
</organism>
<evidence type="ECO:0000313" key="2">
    <source>
        <dbReference type="Proteomes" id="UP000828251"/>
    </source>
</evidence>
<accession>A0A9D3ZWV0</accession>